<evidence type="ECO:0000256" key="1">
    <source>
        <dbReference type="SAM" id="SignalP"/>
    </source>
</evidence>
<organism evidence="2 3">
    <name type="scientific">Pseudoxanthomonas suwonensis</name>
    <dbReference type="NCBI Taxonomy" id="314722"/>
    <lineage>
        <taxon>Bacteria</taxon>
        <taxon>Pseudomonadati</taxon>
        <taxon>Pseudomonadota</taxon>
        <taxon>Gammaproteobacteria</taxon>
        <taxon>Lysobacterales</taxon>
        <taxon>Lysobacteraceae</taxon>
        <taxon>Pseudoxanthomonas</taxon>
    </lineage>
</organism>
<accession>A0A0E3Z194</accession>
<dbReference type="PATRIC" id="fig|314722.6.peg.158"/>
<name>A0A0E3Z194_9GAMM</name>
<evidence type="ECO:0000313" key="2">
    <source>
        <dbReference type="EMBL" id="AKC85517.1"/>
    </source>
</evidence>
<dbReference type="PROSITE" id="PS51257">
    <property type="entry name" value="PROKAR_LIPOPROTEIN"/>
    <property type="match status" value="1"/>
</dbReference>
<dbReference type="PROSITE" id="PS51300">
    <property type="entry name" value="NIRD"/>
    <property type="match status" value="1"/>
</dbReference>
<proteinExistence type="predicted"/>
<feature type="chain" id="PRO_5002416410" description="Secreted protein" evidence="1">
    <location>
        <begin position="26"/>
        <end position="142"/>
    </location>
</feature>
<evidence type="ECO:0008006" key="4">
    <source>
        <dbReference type="Google" id="ProtNLM"/>
    </source>
</evidence>
<dbReference type="EMBL" id="CP011144">
    <property type="protein sequence ID" value="AKC85517.1"/>
    <property type="molecule type" value="Genomic_DNA"/>
</dbReference>
<dbReference type="KEGG" id="psuw:WQ53_00775"/>
<dbReference type="RefSeq" id="WP_052629557.1">
    <property type="nucleotide sequence ID" value="NZ_CP011144.1"/>
</dbReference>
<sequence>MTPLLRASRLSLLLVATLACLPAVASSTLDGAWRLEAGEFVDGEGQLVDYAALKLQGLKVIADGHFAFTSTQDGRFWAGGSGSFVADAERYVETPTMASYPLHGDGSYRFSYTLEGDTWTLERHEDGRRVEREVWRRVGDAR</sequence>
<dbReference type="OrthoDB" id="8588312at2"/>
<dbReference type="Proteomes" id="UP000033067">
    <property type="component" value="Chromosome"/>
</dbReference>
<protein>
    <recommendedName>
        <fullName evidence="4">Secreted protein</fullName>
    </recommendedName>
</protein>
<keyword evidence="3" id="KW-1185">Reference proteome</keyword>
<reference evidence="2 3" key="1">
    <citation type="journal article" date="2015" name="Genome Announc.">
        <title>Complete Genome Sequence of Pseudoxanthomonas suwonensis Strain J1, a Cellulose-Degrading Bacterium Isolated from Leaf- and Wood-Enriched Soil.</title>
        <authorList>
            <person name="Hou L."/>
            <person name="Jiang J."/>
            <person name="Xu Z."/>
            <person name="Zhou Y."/>
            <person name="Leung F.C."/>
        </authorList>
    </citation>
    <scope>NUCLEOTIDE SEQUENCE [LARGE SCALE GENOMIC DNA]</scope>
    <source>
        <strain evidence="2 3">J1</strain>
    </source>
</reference>
<dbReference type="AlphaFoldDB" id="A0A0E3Z194"/>
<evidence type="ECO:0000313" key="3">
    <source>
        <dbReference type="Proteomes" id="UP000033067"/>
    </source>
</evidence>
<gene>
    <name evidence="2" type="ORF">WQ53_00775</name>
</gene>
<feature type="signal peptide" evidence="1">
    <location>
        <begin position="1"/>
        <end position="25"/>
    </location>
</feature>
<keyword evidence="1" id="KW-0732">Signal</keyword>